<evidence type="ECO:0000256" key="2">
    <source>
        <dbReference type="ARBA" id="ARBA00023125"/>
    </source>
</evidence>
<dbReference type="GO" id="GO:0003700">
    <property type="term" value="F:DNA-binding transcription factor activity"/>
    <property type="evidence" value="ECO:0007669"/>
    <property type="project" value="InterPro"/>
</dbReference>
<evidence type="ECO:0000256" key="3">
    <source>
        <dbReference type="ARBA" id="ARBA00023163"/>
    </source>
</evidence>
<dbReference type="PROSITE" id="PS01117">
    <property type="entry name" value="HTH_MARR_1"/>
    <property type="match status" value="1"/>
</dbReference>
<keyword evidence="1" id="KW-0805">Transcription regulation</keyword>
<evidence type="ECO:0000256" key="1">
    <source>
        <dbReference type="ARBA" id="ARBA00023015"/>
    </source>
</evidence>
<sequence>MQLDGFFPYRLAIAAEAFSRSLMKVYGRRYGLSREEWRLLFLLAGVDAMSSLELGQRTTLDKVQVSRAAQRLEEKGLISRAIAASDRRLRLYSCTEQGKALFAEILPQVETQASGILQAMPETDRAALERGLAALLVAIDSVHTIADETQHSA</sequence>
<dbReference type="KEGG" id="rbg:BG454_03480"/>
<evidence type="ECO:0000313" key="6">
    <source>
        <dbReference type="Proteomes" id="UP000228948"/>
    </source>
</evidence>
<dbReference type="PANTHER" id="PTHR42756">
    <property type="entry name" value="TRANSCRIPTIONAL REGULATOR, MARR"/>
    <property type="match status" value="1"/>
</dbReference>
<dbReference type="InterPro" id="IPR023187">
    <property type="entry name" value="Tscrpt_reg_MarR-type_CS"/>
</dbReference>
<dbReference type="PANTHER" id="PTHR42756:SF1">
    <property type="entry name" value="TRANSCRIPTIONAL REPRESSOR OF EMRAB OPERON"/>
    <property type="match status" value="1"/>
</dbReference>
<name>A0A2K8KDZ1_9RHOB</name>
<dbReference type="PRINTS" id="PR00598">
    <property type="entry name" value="HTHMARR"/>
</dbReference>
<accession>A0A2K8KDZ1</accession>
<evidence type="ECO:0000259" key="4">
    <source>
        <dbReference type="PROSITE" id="PS50995"/>
    </source>
</evidence>
<proteinExistence type="predicted"/>
<gene>
    <name evidence="5" type="ORF">BG454_03480</name>
</gene>
<dbReference type="EMBL" id="CP024899">
    <property type="protein sequence ID" value="ATX67652.1"/>
    <property type="molecule type" value="Genomic_DNA"/>
</dbReference>
<dbReference type="InterPro" id="IPR000835">
    <property type="entry name" value="HTH_MarR-typ"/>
</dbReference>
<dbReference type="Gene3D" id="1.10.10.10">
    <property type="entry name" value="Winged helix-like DNA-binding domain superfamily/Winged helix DNA-binding domain"/>
    <property type="match status" value="1"/>
</dbReference>
<keyword evidence="3" id="KW-0804">Transcription</keyword>
<dbReference type="SUPFAM" id="SSF46785">
    <property type="entry name" value="Winged helix' DNA-binding domain"/>
    <property type="match status" value="1"/>
</dbReference>
<dbReference type="SMART" id="SM00347">
    <property type="entry name" value="HTH_MARR"/>
    <property type="match status" value="1"/>
</dbReference>
<dbReference type="STRING" id="441209.GCA_001870665_00527"/>
<keyword evidence="2" id="KW-0238">DNA-binding</keyword>
<keyword evidence="6" id="KW-1185">Reference proteome</keyword>
<reference evidence="5 6" key="1">
    <citation type="submission" date="2017-11" db="EMBL/GenBank/DDBJ databases">
        <title>Revised Sequence and Annotation of the Rhodobaca barguzinensis strain alga05 Genome.</title>
        <authorList>
            <person name="Kopejtka K."/>
            <person name="Tomasch J.M."/>
            <person name="Bunk B."/>
            <person name="Koblizek M."/>
        </authorList>
    </citation>
    <scope>NUCLEOTIDE SEQUENCE [LARGE SCALE GENOMIC DNA]</scope>
    <source>
        <strain evidence="6">alga05</strain>
    </source>
</reference>
<dbReference type="OrthoDB" id="8906692at2"/>
<dbReference type="Pfam" id="PF12802">
    <property type="entry name" value="MarR_2"/>
    <property type="match status" value="1"/>
</dbReference>
<evidence type="ECO:0000313" key="5">
    <source>
        <dbReference type="EMBL" id="ATX67652.1"/>
    </source>
</evidence>
<dbReference type="AlphaFoldDB" id="A0A2K8KDZ1"/>
<feature type="domain" description="HTH marR-type" evidence="4">
    <location>
        <begin position="1"/>
        <end position="137"/>
    </location>
</feature>
<protein>
    <submittedName>
        <fullName evidence="5">MarR family transcriptional regulator</fullName>
    </submittedName>
</protein>
<dbReference type="GO" id="GO:0003677">
    <property type="term" value="F:DNA binding"/>
    <property type="evidence" value="ECO:0007669"/>
    <property type="project" value="UniProtKB-KW"/>
</dbReference>
<dbReference type="PROSITE" id="PS50995">
    <property type="entry name" value="HTH_MARR_2"/>
    <property type="match status" value="1"/>
</dbReference>
<dbReference type="InterPro" id="IPR036388">
    <property type="entry name" value="WH-like_DNA-bd_sf"/>
</dbReference>
<organism evidence="5 6">
    <name type="scientific">Roseinatronobacter bogoriensis subsp. barguzinensis</name>
    <dbReference type="NCBI Taxonomy" id="441209"/>
    <lineage>
        <taxon>Bacteria</taxon>
        <taxon>Pseudomonadati</taxon>
        <taxon>Pseudomonadota</taxon>
        <taxon>Alphaproteobacteria</taxon>
        <taxon>Rhodobacterales</taxon>
        <taxon>Paracoccaceae</taxon>
        <taxon>Roseinatronobacter</taxon>
    </lineage>
</organism>
<dbReference type="InterPro" id="IPR036390">
    <property type="entry name" value="WH_DNA-bd_sf"/>
</dbReference>
<dbReference type="Proteomes" id="UP000228948">
    <property type="component" value="Chromosome"/>
</dbReference>